<dbReference type="EMBL" id="JAEACU010000011">
    <property type="protein sequence ID" value="KAH7514602.1"/>
    <property type="molecule type" value="Genomic_DNA"/>
</dbReference>
<organism evidence="2 3">
    <name type="scientific">Ziziphus jujuba var. spinosa</name>
    <dbReference type="NCBI Taxonomy" id="714518"/>
    <lineage>
        <taxon>Eukaryota</taxon>
        <taxon>Viridiplantae</taxon>
        <taxon>Streptophyta</taxon>
        <taxon>Embryophyta</taxon>
        <taxon>Tracheophyta</taxon>
        <taxon>Spermatophyta</taxon>
        <taxon>Magnoliopsida</taxon>
        <taxon>eudicotyledons</taxon>
        <taxon>Gunneridae</taxon>
        <taxon>Pentapetalae</taxon>
        <taxon>rosids</taxon>
        <taxon>fabids</taxon>
        <taxon>Rosales</taxon>
        <taxon>Rhamnaceae</taxon>
        <taxon>Paliureae</taxon>
        <taxon>Ziziphus</taxon>
    </lineage>
</organism>
<evidence type="ECO:0000313" key="3">
    <source>
        <dbReference type="Proteomes" id="UP000813462"/>
    </source>
</evidence>
<evidence type="ECO:0000256" key="1">
    <source>
        <dbReference type="SAM" id="MobiDB-lite"/>
    </source>
</evidence>
<dbReference type="PANTHER" id="PTHR31286:SF167">
    <property type="entry name" value="OS09G0268800 PROTEIN"/>
    <property type="match status" value="1"/>
</dbReference>
<accession>A0A978UIH1</accession>
<dbReference type="Proteomes" id="UP000813462">
    <property type="component" value="Unassembled WGS sequence"/>
</dbReference>
<feature type="compositionally biased region" description="Polar residues" evidence="1">
    <location>
        <begin position="289"/>
        <end position="303"/>
    </location>
</feature>
<gene>
    <name evidence="2" type="ORF">FEM48_Zijuj11G0106800</name>
</gene>
<name>A0A978UIH1_ZIZJJ</name>
<feature type="region of interest" description="Disordered" evidence="1">
    <location>
        <begin position="279"/>
        <end position="303"/>
    </location>
</feature>
<reference evidence="2" key="1">
    <citation type="journal article" date="2021" name="Front. Plant Sci.">
        <title>Chromosome-Scale Genome Assembly for Chinese Sour Jujube and Insights Into Its Genome Evolution and Domestication Signature.</title>
        <authorList>
            <person name="Shen L.-Y."/>
            <person name="Luo H."/>
            <person name="Wang X.-L."/>
            <person name="Wang X.-M."/>
            <person name="Qiu X.-J."/>
            <person name="Liu H."/>
            <person name="Zhou S.-S."/>
            <person name="Jia K.-H."/>
            <person name="Nie S."/>
            <person name="Bao Y.-T."/>
            <person name="Zhang R.-G."/>
            <person name="Yun Q.-Z."/>
            <person name="Chai Y.-H."/>
            <person name="Lu J.-Y."/>
            <person name="Li Y."/>
            <person name="Zhao S.-W."/>
            <person name="Mao J.-F."/>
            <person name="Jia S.-G."/>
            <person name="Mao Y.-M."/>
        </authorList>
    </citation>
    <scope>NUCLEOTIDE SEQUENCE</scope>
    <source>
        <strain evidence="2">AT0</strain>
        <tissue evidence="2">Leaf</tissue>
    </source>
</reference>
<evidence type="ECO:0008006" key="4">
    <source>
        <dbReference type="Google" id="ProtNLM"/>
    </source>
</evidence>
<protein>
    <recommendedName>
        <fullName evidence="4">DUF4283 domain-containing protein</fullName>
    </recommendedName>
</protein>
<dbReference type="InterPro" id="IPR040256">
    <property type="entry name" value="At4g02000-like"/>
</dbReference>
<proteinExistence type="predicted"/>
<feature type="region of interest" description="Disordered" evidence="1">
    <location>
        <begin position="313"/>
        <end position="332"/>
    </location>
</feature>
<dbReference type="PANTHER" id="PTHR31286">
    <property type="entry name" value="GLYCINE-RICH CELL WALL STRUCTURAL PROTEIN 1.8-LIKE"/>
    <property type="match status" value="1"/>
</dbReference>
<evidence type="ECO:0000313" key="2">
    <source>
        <dbReference type="EMBL" id="KAH7514602.1"/>
    </source>
</evidence>
<sequence>MEPETLTINDAYLALKEWNPQMSVRDFHFTFSTFWVQIHGLPLQFLNKENILKIWGLFKDVLCCDGAFKKSLLGMKFLRIQVEVDLTKLLLIGHLQKSCKIQNSTSREDGTFDVWLRAETSSSIVVSEGHYLCRIENPRHDYFDSFSEDDLVLEERWMTTTRLLEELQMTTNPLGGKATVSANRKDGSDRFPRARAHAIPVSEALGVKAIKRNIGTSKGEIADLGEHLDRTRREERSPSDTNVAIFRFGTTQATVTKETRLAQETPENGARVRGIEWTTRDETEPLVSRSETSRALESITSENQPLRIASSMVSLTSMKISTSTGRQSSKTS</sequence>
<dbReference type="AlphaFoldDB" id="A0A978UIH1"/>
<comment type="caution">
    <text evidence="2">The sequence shown here is derived from an EMBL/GenBank/DDBJ whole genome shotgun (WGS) entry which is preliminary data.</text>
</comment>